<organism evidence="2 3">
    <name type="scientific">Cellvibrio mixtus</name>
    <dbReference type="NCBI Taxonomy" id="39650"/>
    <lineage>
        <taxon>Bacteria</taxon>
        <taxon>Pseudomonadati</taxon>
        <taxon>Pseudomonadota</taxon>
        <taxon>Gammaproteobacteria</taxon>
        <taxon>Cellvibrionales</taxon>
        <taxon>Cellvibrionaceae</taxon>
        <taxon>Cellvibrio</taxon>
    </lineage>
</organism>
<evidence type="ECO:0000313" key="2">
    <source>
        <dbReference type="EMBL" id="OZY87252.1"/>
    </source>
</evidence>
<reference evidence="3" key="1">
    <citation type="submission" date="2017-05" db="EMBL/GenBank/DDBJ databases">
        <authorList>
            <person name="Barney B.M."/>
        </authorList>
    </citation>
    <scope>NUCLEOTIDE SEQUENCE [LARGE SCALE GENOMIC DNA]</scope>
    <source>
        <strain evidence="3">PSBB022</strain>
    </source>
</reference>
<dbReference type="STRING" id="1209072.GCA_000766945_03647"/>
<dbReference type="RefSeq" id="WP_078044332.1">
    <property type="nucleotide sequence ID" value="NZ_NHNI01000001.1"/>
</dbReference>
<feature type="domain" description="DUF6316" evidence="1">
    <location>
        <begin position="6"/>
        <end position="58"/>
    </location>
</feature>
<evidence type="ECO:0000313" key="3">
    <source>
        <dbReference type="Proteomes" id="UP000216101"/>
    </source>
</evidence>
<accession>A0A266QBL5</accession>
<dbReference type="Proteomes" id="UP000216101">
    <property type="component" value="Unassembled WGS sequence"/>
</dbReference>
<name>A0A266QBL5_9GAMM</name>
<keyword evidence="3" id="KW-1185">Reference proteome</keyword>
<protein>
    <recommendedName>
        <fullName evidence="1">DUF6316 domain-containing protein</fullName>
    </recommendedName>
</protein>
<dbReference type="AlphaFoldDB" id="A0A266QBL5"/>
<evidence type="ECO:0000259" key="1">
    <source>
        <dbReference type="Pfam" id="PF19837"/>
    </source>
</evidence>
<gene>
    <name evidence="2" type="ORF">CBP51_09810</name>
</gene>
<sequence length="74" mass="8288">MATANRAGEQGSVPTRHGRYVQKEGYWYYTTREGVDIGPFDSRTDAEVGVGEFIEFIQASEPKVSDVLKQYRAA</sequence>
<comment type="caution">
    <text evidence="2">The sequence shown here is derived from an EMBL/GenBank/DDBJ whole genome shotgun (WGS) entry which is preliminary data.</text>
</comment>
<dbReference type="InterPro" id="IPR045630">
    <property type="entry name" value="DUF6316"/>
</dbReference>
<dbReference type="EMBL" id="NHNI01000001">
    <property type="protein sequence ID" value="OZY87252.1"/>
    <property type="molecule type" value="Genomic_DNA"/>
</dbReference>
<dbReference type="Pfam" id="PF19837">
    <property type="entry name" value="DUF6316"/>
    <property type="match status" value="1"/>
</dbReference>
<proteinExistence type="predicted"/>